<evidence type="ECO:0000313" key="3">
    <source>
        <dbReference type="Proteomes" id="UP001596220"/>
    </source>
</evidence>
<gene>
    <name evidence="2" type="ORF">ACFP3R_36020</name>
</gene>
<keyword evidence="3" id="KW-1185">Reference proteome</keyword>
<proteinExistence type="predicted"/>
<sequence length="206" mass="21169">MAGVKTAGHDAAVTALRVPELPAIGSEAAVEVELRNGDNVPVRLGGEVRFQDGFTPIVGQGGRVGQGSDHHPLVPQVPQVQPGRSITLTITARAERALTAAEVRAATRWTFADPQWETALTNNVLVRSVSTAAASPVSTPPPTTTMTTTAVDVAALGTTTELASTGPTPGPLLVIDALFLLAGRSSRDRSPDDTHDAAADTATPNG</sequence>
<accession>A0ABW1PIT0</accession>
<dbReference type="RefSeq" id="WP_380643208.1">
    <property type="nucleotide sequence ID" value="NZ_JBHSQO010000071.1"/>
</dbReference>
<feature type="region of interest" description="Disordered" evidence="1">
    <location>
        <begin position="185"/>
        <end position="206"/>
    </location>
</feature>
<protein>
    <submittedName>
        <fullName evidence="2">Uncharacterized protein</fullName>
    </submittedName>
</protein>
<evidence type="ECO:0000313" key="2">
    <source>
        <dbReference type="EMBL" id="MFC6094702.1"/>
    </source>
</evidence>
<feature type="compositionally biased region" description="Basic and acidic residues" evidence="1">
    <location>
        <begin position="185"/>
        <end position="198"/>
    </location>
</feature>
<reference evidence="3" key="1">
    <citation type="journal article" date="2019" name="Int. J. Syst. Evol. Microbiol.">
        <title>The Global Catalogue of Microorganisms (GCM) 10K type strain sequencing project: providing services to taxonomists for standard genome sequencing and annotation.</title>
        <authorList>
            <consortium name="The Broad Institute Genomics Platform"/>
            <consortium name="The Broad Institute Genome Sequencing Center for Infectious Disease"/>
            <person name="Wu L."/>
            <person name="Ma J."/>
        </authorList>
    </citation>
    <scope>NUCLEOTIDE SEQUENCE [LARGE SCALE GENOMIC DNA]</scope>
    <source>
        <strain evidence="3">CGMCC 4.7246</strain>
    </source>
</reference>
<name>A0ABW1PIT0_9PSEU</name>
<evidence type="ECO:0000256" key="1">
    <source>
        <dbReference type="SAM" id="MobiDB-lite"/>
    </source>
</evidence>
<comment type="caution">
    <text evidence="2">The sequence shown here is derived from an EMBL/GenBank/DDBJ whole genome shotgun (WGS) entry which is preliminary data.</text>
</comment>
<dbReference type="EMBL" id="JBHSQO010000071">
    <property type="protein sequence ID" value="MFC6094702.1"/>
    <property type="molecule type" value="Genomic_DNA"/>
</dbReference>
<dbReference type="Proteomes" id="UP001596220">
    <property type="component" value="Unassembled WGS sequence"/>
</dbReference>
<organism evidence="2 3">
    <name type="scientific">Saccharothrix lopnurensis</name>
    <dbReference type="NCBI Taxonomy" id="1670621"/>
    <lineage>
        <taxon>Bacteria</taxon>
        <taxon>Bacillati</taxon>
        <taxon>Actinomycetota</taxon>
        <taxon>Actinomycetes</taxon>
        <taxon>Pseudonocardiales</taxon>
        <taxon>Pseudonocardiaceae</taxon>
        <taxon>Saccharothrix</taxon>
    </lineage>
</organism>